<dbReference type="InterPro" id="IPR014729">
    <property type="entry name" value="Rossmann-like_a/b/a_fold"/>
</dbReference>
<evidence type="ECO:0000313" key="3">
    <source>
        <dbReference type="EMBL" id="AGL02741.1"/>
    </source>
</evidence>
<dbReference type="PANTHER" id="PTHR46268">
    <property type="entry name" value="STRESS RESPONSE PROTEIN NHAX"/>
    <property type="match status" value="1"/>
</dbReference>
<reference evidence="3 4" key="1">
    <citation type="submission" date="2012-01" db="EMBL/GenBank/DDBJ databases">
        <title>Complete sequence of Desulfotomaculum gibsoniae DSM 7213.</title>
        <authorList>
            <consortium name="US DOE Joint Genome Institute"/>
            <person name="Lucas S."/>
            <person name="Han J."/>
            <person name="Lapidus A."/>
            <person name="Cheng J.-F."/>
            <person name="Goodwin L."/>
            <person name="Pitluck S."/>
            <person name="Peters L."/>
            <person name="Ovchinnikova G."/>
            <person name="Teshima H."/>
            <person name="Detter J.C."/>
            <person name="Han C."/>
            <person name="Tapia R."/>
            <person name="Land M."/>
            <person name="Hauser L."/>
            <person name="Kyrpides N."/>
            <person name="Ivanova N."/>
            <person name="Pagani I."/>
            <person name="Parshina S."/>
            <person name="Plugge C."/>
            <person name="Muyzer G."/>
            <person name="Kuever J."/>
            <person name="Ivanova A."/>
            <person name="Nazina T."/>
            <person name="Klenk H.-P."/>
            <person name="Brambilla E."/>
            <person name="Spring S."/>
            <person name="Stams A.F."/>
            <person name="Woyke T."/>
        </authorList>
    </citation>
    <scope>NUCLEOTIDE SEQUENCE [LARGE SCALE GENOMIC DNA]</scope>
    <source>
        <strain evidence="3 4">DSM 7213</strain>
    </source>
</reference>
<proteinExistence type="inferred from homology"/>
<dbReference type="KEGG" id="dgi:Desgi_3397"/>
<feature type="domain" description="UspA" evidence="2">
    <location>
        <begin position="2"/>
        <end position="123"/>
    </location>
</feature>
<accession>R4KT16</accession>
<keyword evidence="4" id="KW-1185">Reference proteome</keyword>
<dbReference type="HOGENOM" id="CLU_049301_16_2_9"/>
<name>R4KT16_9FIRM</name>
<dbReference type="AlphaFoldDB" id="R4KT16"/>
<gene>
    <name evidence="3" type="ORF">Desgi_3397</name>
</gene>
<dbReference type="InterPro" id="IPR006015">
    <property type="entry name" value="Universal_stress_UspA"/>
</dbReference>
<organism evidence="3 4">
    <name type="scientific">Desulfoscipio gibsoniae DSM 7213</name>
    <dbReference type="NCBI Taxonomy" id="767817"/>
    <lineage>
        <taxon>Bacteria</taxon>
        <taxon>Bacillati</taxon>
        <taxon>Bacillota</taxon>
        <taxon>Clostridia</taxon>
        <taxon>Eubacteriales</taxon>
        <taxon>Desulfallaceae</taxon>
        <taxon>Desulfoscipio</taxon>
    </lineage>
</organism>
<dbReference type="InterPro" id="IPR006016">
    <property type="entry name" value="UspA"/>
</dbReference>
<evidence type="ECO:0000313" key="4">
    <source>
        <dbReference type="Proteomes" id="UP000013520"/>
    </source>
</evidence>
<dbReference type="PRINTS" id="PR01438">
    <property type="entry name" value="UNVRSLSTRESS"/>
</dbReference>
<dbReference type="STRING" id="767817.Desgi_3397"/>
<dbReference type="CDD" id="cd00293">
    <property type="entry name" value="USP-like"/>
    <property type="match status" value="1"/>
</dbReference>
<dbReference type="eggNOG" id="COG0589">
    <property type="taxonomic scope" value="Bacteria"/>
</dbReference>
<dbReference type="Gene3D" id="3.40.50.620">
    <property type="entry name" value="HUPs"/>
    <property type="match status" value="1"/>
</dbReference>
<protein>
    <submittedName>
        <fullName evidence="3">Universal stress protein UspA-like protein</fullName>
    </submittedName>
</protein>
<dbReference type="EMBL" id="CP003273">
    <property type="protein sequence ID" value="AGL02741.1"/>
    <property type="molecule type" value="Genomic_DNA"/>
</dbReference>
<sequence>MNVLVPVDGSDNAMRAVIYAVFLAKENPNTQVTILSAIPPFTETRAGMALEKARHAFVDAGLTVDAALVEGEPADTIIKYAQEHNMDNIIIGHRGMGALKSMVLGSVSQKVLSKSNKPVTIIK</sequence>
<comment type="similarity">
    <text evidence="1">Belongs to the universal stress protein A family.</text>
</comment>
<dbReference type="SUPFAM" id="SSF52402">
    <property type="entry name" value="Adenine nucleotide alpha hydrolases-like"/>
    <property type="match status" value="1"/>
</dbReference>
<dbReference type="PANTHER" id="PTHR46268:SF6">
    <property type="entry name" value="UNIVERSAL STRESS PROTEIN UP12"/>
    <property type="match status" value="1"/>
</dbReference>
<evidence type="ECO:0000259" key="2">
    <source>
        <dbReference type="Pfam" id="PF00582"/>
    </source>
</evidence>
<evidence type="ECO:0000256" key="1">
    <source>
        <dbReference type="ARBA" id="ARBA00008791"/>
    </source>
</evidence>
<dbReference type="RefSeq" id="WP_006523402.1">
    <property type="nucleotide sequence ID" value="NC_021184.1"/>
</dbReference>
<dbReference type="Pfam" id="PF00582">
    <property type="entry name" value="Usp"/>
    <property type="match status" value="1"/>
</dbReference>
<dbReference type="Proteomes" id="UP000013520">
    <property type="component" value="Chromosome"/>
</dbReference>
<dbReference type="OrthoDB" id="152484at2"/>